<protein>
    <submittedName>
        <fullName evidence="1">Uncharacterized protein</fullName>
    </submittedName>
</protein>
<dbReference type="Proteomes" id="UP000605013">
    <property type="component" value="Unassembled WGS sequence"/>
</dbReference>
<keyword evidence="2" id="KW-1185">Reference proteome</keyword>
<accession>A0ABS1WJW9</accession>
<sequence>MVLNNIEQLLEKYEDGLTTLKEEAQLKDYFKQETVAPHLEHYKVIFGYYIANQQETFTKNVPLNAKNNYKIKWLSVAAVAVLMVGIYFNRPKEDTITEADRLAYNQAKSYLELVSRTFNKGTAQVHYLGAINKAGTQVDYLKEMENPVGRILNNNKPQKQ</sequence>
<name>A0ABS1WJW9_9FLAO</name>
<evidence type="ECO:0000313" key="1">
    <source>
        <dbReference type="EMBL" id="MBL7559401.1"/>
    </source>
</evidence>
<organism evidence="1 2">
    <name type="scientific">Olleya sediminilitoris</name>
    <dbReference type="NCBI Taxonomy" id="2795739"/>
    <lineage>
        <taxon>Bacteria</taxon>
        <taxon>Pseudomonadati</taxon>
        <taxon>Bacteroidota</taxon>
        <taxon>Flavobacteriia</taxon>
        <taxon>Flavobacteriales</taxon>
        <taxon>Flavobacteriaceae</taxon>
    </lineage>
</organism>
<evidence type="ECO:0000313" key="2">
    <source>
        <dbReference type="Proteomes" id="UP000605013"/>
    </source>
</evidence>
<dbReference type="RefSeq" id="WP_116823126.1">
    <property type="nucleotide sequence ID" value="NZ_JAEMEF010000004.1"/>
</dbReference>
<reference evidence="1 2" key="1">
    <citation type="submission" date="2020-12" db="EMBL/GenBank/DDBJ databases">
        <title>Olleya sediminilitoris sp. nov., isolated from a tidal flat.</title>
        <authorList>
            <person name="Park S."/>
            <person name="Yoon J.-H."/>
        </authorList>
    </citation>
    <scope>NUCLEOTIDE SEQUENCE [LARGE SCALE GENOMIC DNA]</scope>
    <source>
        <strain evidence="1 2">YSTF-M6</strain>
    </source>
</reference>
<proteinExistence type="predicted"/>
<gene>
    <name evidence="1" type="ORF">JAO71_06230</name>
</gene>
<dbReference type="EMBL" id="JAEMEF010000004">
    <property type="protein sequence ID" value="MBL7559401.1"/>
    <property type="molecule type" value="Genomic_DNA"/>
</dbReference>
<comment type="caution">
    <text evidence="1">The sequence shown here is derived from an EMBL/GenBank/DDBJ whole genome shotgun (WGS) entry which is preliminary data.</text>
</comment>